<organism evidence="2 3">
    <name type="scientific">Candidatus Magnetobacterium bavaricum</name>
    <dbReference type="NCBI Taxonomy" id="29290"/>
    <lineage>
        <taxon>Bacteria</taxon>
        <taxon>Pseudomonadati</taxon>
        <taxon>Nitrospirota</taxon>
        <taxon>Thermodesulfovibrionia</taxon>
        <taxon>Thermodesulfovibrionales</taxon>
        <taxon>Candidatus Magnetobacteriaceae</taxon>
        <taxon>Candidatus Magnetobacterium</taxon>
    </lineage>
</organism>
<accession>A0A0F3H0Y4</accession>
<keyword evidence="3" id="KW-1185">Reference proteome</keyword>
<dbReference type="EMBL" id="LACI01000023">
    <property type="protein sequence ID" value="KJU87762.1"/>
    <property type="molecule type" value="Genomic_DNA"/>
</dbReference>
<comment type="caution">
    <text evidence="2">The sequence shown here is derived from an EMBL/GenBank/DDBJ whole genome shotgun (WGS) entry which is preliminary data.</text>
</comment>
<dbReference type="Proteomes" id="UP000033423">
    <property type="component" value="Unassembled WGS sequence"/>
</dbReference>
<gene>
    <name evidence="2" type="ORF">MBAV_000043</name>
</gene>
<proteinExistence type="predicted"/>
<evidence type="ECO:0000313" key="2">
    <source>
        <dbReference type="EMBL" id="KJU87762.1"/>
    </source>
</evidence>
<dbReference type="AlphaFoldDB" id="A0A0F3H0Y4"/>
<evidence type="ECO:0000313" key="3">
    <source>
        <dbReference type="Proteomes" id="UP000033423"/>
    </source>
</evidence>
<feature type="region of interest" description="Disordered" evidence="1">
    <location>
        <begin position="1"/>
        <end position="22"/>
    </location>
</feature>
<name>A0A0F3H0Y4_9BACT</name>
<reference evidence="2 3" key="1">
    <citation type="submission" date="2015-02" db="EMBL/GenBank/DDBJ databases">
        <title>Single-cell genomics of uncultivated deep-branching MTB reveals a conserved set of magnetosome genes.</title>
        <authorList>
            <person name="Kolinko S."/>
            <person name="Richter M."/>
            <person name="Glockner F.O."/>
            <person name="Brachmann A."/>
            <person name="Schuler D."/>
        </authorList>
    </citation>
    <scope>NUCLEOTIDE SEQUENCE [LARGE SCALE GENOMIC DNA]</scope>
    <source>
        <strain evidence="2">TM-1</strain>
    </source>
</reference>
<protein>
    <submittedName>
        <fullName evidence="2">Uncharacterized protein</fullName>
    </submittedName>
</protein>
<sequence length="51" mass="5910">MRRQTQEISAKGRHVNRDRPDSCNAVNMKRHLVRLGNSGYLLDRFYGAHLA</sequence>
<evidence type="ECO:0000256" key="1">
    <source>
        <dbReference type="SAM" id="MobiDB-lite"/>
    </source>
</evidence>